<dbReference type="PROSITE" id="PS51257">
    <property type="entry name" value="PROKAR_LIPOPROTEIN"/>
    <property type="match status" value="1"/>
</dbReference>
<dbReference type="CDD" id="cd16012">
    <property type="entry name" value="ALP"/>
    <property type="match status" value="2"/>
</dbReference>
<evidence type="ECO:0000256" key="3">
    <source>
        <dbReference type="ARBA" id="ARBA00022723"/>
    </source>
</evidence>
<protein>
    <submittedName>
        <fullName evidence="10">Alkaline phosphatase</fullName>
    </submittedName>
</protein>
<comment type="similarity">
    <text evidence="1 9">Belongs to the alkaline phosphatase family.</text>
</comment>
<dbReference type="Gene3D" id="3.40.720.10">
    <property type="entry name" value="Alkaline Phosphatase, subunit A"/>
    <property type="match status" value="2"/>
</dbReference>
<accession>A0A5B8XU72</accession>
<dbReference type="KEGG" id="bbae:FRD01_18420"/>
<comment type="cofactor">
    <cofactor evidence="8">
        <name>Mg(2+)</name>
        <dbReference type="ChEBI" id="CHEBI:18420"/>
    </cofactor>
    <text evidence="8">Binds 1 Mg(2+) ion.</text>
</comment>
<dbReference type="Pfam" id="PF00245">
    <property type="entry name" value="Alk_phosphatase"/>
    <property type="match status" value="3"/>
</dbReference>
<feature type="binding site" evidence="8">
    <location>
        <position position="51"/>
    </location>
    <ligand>
        <name>Zn(2+)</name>
        <dbReference type="ChEBI" id="CHEBI:29105"/>
        <label>2</label>
    </ligand>
</feature>
<feature type="binding site" evidence="8">
    <location>
        <position position="404"/>
    </location>
    <ligand>
        <name>Zn(2+)</name>
        <dbReference type="ChEBI" id="CHEBI:29105"/>
        <label>2</label>
    </ligand>
</feature>
<feature type="binding site" evidence="8">
    <location>
        <position position="51"/>
    </location>
    <ligand>
        <name>Mg(2+)</name>
        <dbReference type="ChEBI" id="CHEBI:18420"/>
    </ligand>
</feature>
<keyword evidence="6 8" id="KW-0460">Magnesium</keyword>
<evidence type="ECO:0000256" key="9">
    <source>
        <dbReference type="RuleBase" id="RU003946"/>
    </source>
</evidence>
<feature type="binding site" evidence="8">
    <location>
        <position position="318"/>
    </location>
    <ligand>
        <name>Zn(2+)</name>
        <dbReference type="ChEBI" id="CHEBI:29105"/>
        <label>2</label>
    </ligand>
</feature>
<evidence type="ECO:0000313" key="10">
    <source>
        <dbReference type="EMBL" id="QED29180.1"/>
    </source>
</evidence>
<evidence type="ECO:0000256" key="4">
    <source>
        <dbReference type="ARBA" id="ARBA00022801"/>
    </source>
</evidence>
<evidence type="ECO:0000256" key="5">
    <source>
        <dbReference type="ARBA" id="ARBA00022833"/>
    </source>
</evidence>
<dbReference type="PANTHER" id="PTHR11596:SF5">
    <property type="entry name" value="ALKALINE PHOSPHATASE"/>
    <property type="match status" value="1"/>
</dbReference>
<dbReference type="RefSeq" id="WP_146962338.1">
    <property type="nucleotide sequence ID" value="NZ_CP042467.1"/>
</dbReference>
<evidence type="ECO:0000256" key="8">
    <source>
        <dbReference type="PIRSR" id="PIRSR601952-2"/>
    </source>
</evidence>
<evidence type="ECO:0000256" key="7">
    <source>
        <dbReference type="PIRSR" id="PIRSR601952-1"/>
    </source>
</evidence>
<dbReference type="InterPro" id="IPR018299">
    <property type="entry name" value="Alkaline_phosphatase_AS"/>
</dbReference>
<feature type="binding site" evidence="8">
    <location>
        <position position="319"/>
    </location>
    <ligand>
        <name>Zn(2+)</name>
        <dbReference type="ChEBI" id="CHEBI:29105"/>
        <label>2</label>
    </ligand>
</feature>
<dbReference type="PRINTS" id="PR00113">
    <property type="entry name" value="ALKPHPHTASE"/>
</dbReference>
<dbReference type="InterPro" id="IPR017850">
    <property type="entry name" value="Alkaline_phosphatase_core_sf"/>
</dbReference>
<feature type="binding site" evidence="8">
    <location>
        <position position="152"/>
    </location>
    <ligand>
        <name>Mg(2+)</name>
        <dbReference type="ChEBI" id="CHEBI:18420"/>
    </ligand>
</feature>
<dbReference type="GO" id="GO:0004035">
    <property type="term" value="F:alkaline phosphatase activity"/>
    <property type="evidence" value="ECO:0007669"/>
    <property type="project" value="TreeGrafter"/>
</dbReference>
<keyword evidence="5 8" id="KW-0862">Zinc</keyword>
<dbReference type="InterPro" id="IPR001952">
    <property type="entry name" value="Alkaline_phosphatase"/>
</dbReference>
<keyword evidence="3 8" id="KW-0479">Metal-binding</keyword>
<sequence>MRVQTYLSSLLMILIAACSNPKPTSENSQAVEEKVSEAPKPPKRIILFIGDGMGMNYVSAAAYANGGPLAMMSMPHFGSTTHHEYEHASTDSAASATALATGRKTHFEGVSVTPGTTAENETDDARHMETLMEAAKAEGLGTGLVSTTVITHATPAAFGAHRANRDSADEIAQDFFDNRIDVMIGGGMRHFNERKDGRDLAAELSEWGYQVADNVQDMRVAQNKPLAALLTPGHFPLKLTGERPISLKEMTEEAITRLDMLRPKGWVLMVEGSQIDWCGHDLDAACAVSETLDLDEAVGSALNYSRERDDTLVVVTADHETGGLAVITSERAAPFVEKLGGKEKLEKAMDLKEGGAPPAVYDVSIPNDKTWTWEEPQIMSLGWGYLSQASRPLWDSEKRFYAAHTITLVGVMAEGPGAEALVQMKDNADLGKTLKSLVAGDVGTPRAKESTKPKNVILMVADGLGHSGLAAATYVHGELKLRELPHQGFVSTHGTDRLVNDSAATATALATGKRTRYNAVGMVPEGGELKSAKSVLEAAESLGLRTGLVTTTQLSHATPAAFYAHVNKRSQTGDIAKQFLDLNNRVEGADGIDVALGGGKADFGPHLDALKTLGYSVSETWPVEPQSKLFGVFADQGLDSAEKRLKGESKHPSLAAMTDVALKSLPNEKGFFLVVEGGQLDWRLHEAARDMSVIQEIVDFDKAVEVAKKFVDENGDTLLIVTSDHDHTLSVIDNHYPFTGNRCGAEARCGGTFESIELPVNYKSVRNAEGFVDKQVRGDWADSVIMLQYAWLVQEGKLKGASKSAPHAAHFVPLFAYGPWAYRFEGYLDQPQIGQILLEWAR</sequence>
<feature type="binding site" evidence="8">
    <location>
        <position position="276"/>
    </location>
    <ligand>
        <name>Zn(2+)</name>
        <dbReference type="ChEBI" id="CHEBI:29105"/>
        <label>2</label>
    </ligand>
</feature>
<name>A0A5B8XU72_9DELT</name>
<evidence type="ECO:0000256" key="6">
    <source>
        <dbReference type="ARBA" id="ARBA00022842"/>
    </source>
</evidence>
<dbReference type="PROSITE" id="PS00123">
    <property type="entry name" value="ALKALINE_PHOSPHATASE"/>
    <property type="match status" value="1"/>
</dbReference>
<organism evidence="10 11">
    <name type="scientific">Microvenator marinus</name>
    <dbReference type="NCBI Taxonomy" id="2600177"/>
    <lineage>
        <taxon>Bacteria</taxon>
        <taxon>Deltaproteobacteria</taxon>
        <taxon>Bradymonadales</taxon>
        <taxon>Microvenatoraceae</taxon>
        <taxon>Microvenator</taxon>
    </lineage>
</organism>
<dbReference type="PANTHER" id="PTHR11596">
    <property type="entry name" value="ALKALINE PHOSPHATASE"/>
    <property type="match status" value="1"/>
</dbReference>
<dbReference type="GO" id="GO:0046872">
    <property type="term" value="F:metal ion binding"/>
    <property type="evidence" value="ECO:0007669"/>
    <property type="project" value="UniProtKB-KW"/>
</dbReference>
<keyword evidence="2" id="KW-0597">Phosphoprotein</keyword>
<dbReference type="OrthoDB" id="9794455at2"/>
<proteinExistence type="inferred from homology"/>
<feature type="active site" description="Phosphoserine intermediate" evidence="7">
    <location>
        <position position="92"/>
    </location>
</feature>
<comment type="cofactor">
    <cofactor evidence="8">
        <name>Zn(2+)</name>
        <dbReference type="ChEBI" id="CHEBI:29105"/>
    </cofactor>
    <text evidence="8">Binds 2 Zn(2+) ions.</text>
</comment>
<gene>
    <name evidence="10" type="ORF">FRD01_18420</name>
</gene>
<feature type="binding site" evidence="8">
    <location>
        <position position="280"/>
    </location>
    <ligand>
        <name>Zn(2+)</name>
        <dbReference type="ChEBI" id="CHEBI:29105"/>
        <label>2</label>
    </ligand>
</feature>
<dbReference type="AlphaFoldDB" id="A0A5B8XU72"/>
<evidence type="ECO:0000256" key="2">
    <source>
        <dbReference type="ARBA" id="ARBA00022553"/>
    </source>
</evidence>
<feature type="binding site" evidence="8">
    <location>
        <position position="154"/>
    </location>
    <ligand>
        <name>Mg(2+)</name>
        <dbReference type="ChEBI" id="CHEBI:18420"/>
    </ligand>
</feature>
<keyword evidence="4" id="KW-0378">Hydrolase</keyword>
<evidence type="ECO:0000256" key="1">
    <source>
        <dbReference type="ARBA" id="ARBA00005984"/>
    </source>
</evidence>
<keyword evidence="11" id="KW-1185">Reference proteome</keyword>
<dbReference type="EMBL" id="CP042467">
    <property type="protein sequence ID" value="QED29180.1"/>
    <property type="molecule type" value="Genomic_DNA"/>
</dbReference>
<feature type="binding site" evidence="8">
    <location>
        <position position="271"/>
    </location>
    <ligand>
        <name>Mg(2+)</name>
        <dbReference type="ChEBI" id="CHEBI:18420"/>
    </ligand>
</feature>
<dbReference type="SMART" id="SM00098">
    <property type="entry name" value="alkPPc"/>
    <property type="match status" value="2"/>
</dbReference>
<evidence type="ECO:0000313" key="11">
    <source>
        <dbReference type="Proteomes" id="UP000321595"/>
    </source>
</evidence>
<reference evidence="10 11" key="1">
    <citation type="submission" date="2019-08" db="EMBL/GenBank/DDBJ databases">
        <authorList>
            <person name="Liang Q."/>
        </authorList>
    </citation>
    <scope>NUCLEOTIDE SEQUENCE [LARGE SCALE GENOMIC DNA]</scope>
    <source>
        <strain evidence="10 11">V1718</strain>
    </source>
</reference>
<dbReference type="Proteomes" id="UP000321595">
    <property type="component" value="Chromosome"/>
</dbReference>
<dbReference type="SUPFAM" id="SSF53649">
    <property type="entry name" value="Alkaline phosphatase-like"/>
    <property type="match status" value="2"/>
</dbReference>